<dbReference type="AlphaFoldDB" id="A0A0G4MTM8"/>
<feature type="compositionally biased region" description="Basic and acidic residues" evidence="10">
    <location>
        <begin position="487"/>
        <end position="497"/>
    </location>
</feature>
<feature type="compositionally biased region" description="Low complexity" evidence="10">
    <location>
        <begin position="788"/>
        <end position="800"/>
    </location>
</feature>
<dbReference type="GO" id="GO:0005524">
    <property type="term" value="F:ATP binding"/>
    <property type="evidence" value="ECO:0007669"/>
    <property type="project" value="UniProtKB-KW"/>
</dbReference>
<dbReference type="FunFam" id="1.25.10.10:FF:000014">
    <property type="entry name" value="Cell differentiation protein RCD1"/>
    <property type="match status" value="1"/>
</dbReference>
<dbReference type="SUPFAM" id="SSF48371">
    <property type="entry name" value="ARM repeat"/>
    <property type="match status" value="1"/>
</dbReference>
<keyword evidence="3" id="KW-0723">Serine/threonine-protein kinase</keyword>
<dbReference type="GO" id="GO:0004674">
    <property type="term" value="F:protein serine/threonine kinase activity"/>
    <property type="evidence" value="ECO:0007669"/>
    <property type="project" value="UniProtKB-KW"/>
</dbReference>
<feature type="compositionally biased region" description="Basic and acidic residues" evidence="10">
    <location>
        <begin position="645"/>
        <end position="654"/>
    </location>
</feature>
<feature type="compositionally biased region" description="Basic and acidic residues" evidence="10">
    <location>
        <begin position="377"/>
        <end position="388"/>
    </location>
</feature>
<feature type="domain" description="KA1" evidence="11">
    <location>
        <begin position="702"/>
        <end position="751"/>
    </location>
</feature>
<evidence type="ECO:0000313" key="12">
    <source>
        <dbReference type="EMBL" id="CRK37325.1"/>
    </source>
</evidence>
<dbReference type="InterPro" id="IPR028375">
    <property type="entry name" value="KA1/Ssp2_C"/>
</dbReference>
<dbReference type="InterPro" id="IPR001772">
    <property type="entry name" value="KA1_dom"/>
</dbReference>
<feature type="region of interest" description="Disordered" evidence="10">
    <location>
        <begin position="213"/>
        <end position="239"/>
    </location>
</feature>
<feature type="compositionally biased region" description="Basic and acidic residues" evidence="10">
    <location>
        <begin position="465"/>
        <end position="476"/>
    </location>
</feature>
<dbReference type="STRING" id="100787.A0A0G4MTM8"/>
<dbReference type="EMBL" id="CVQH01024749">
    <property type="protein sequence ID" value="CRK37325.1"/>
    <property type="molecule type" value="Genomic_DNA"/>
</dbReference>
<dbReference type="CDD" id="cd12121">
    <property type="entry name" value="MARK_C_like"/>
    <property type="match status" value="1"/>
</dbReference>
<organism evidence="12 13">
    <name type="scientific">Verticillium longisporum</name>
    <name type="common">Verticillium dahliae var. longisporum</name>
    <dbReference type="NCBI Taxonomy" id="100787"/>
    <lineage>
        <taxon>Eukaryota</taxon>
        <taxon>Fungi</taxon>
        <taxon>Dikarya</taxon>
        <taxon>Ascomycota</taxon>
        <taxon>Pezizomycotina</taxon>
        <taxon>Sordariomycetes</taxon>
        <taxon>Hypocreomycetidae</taxon>
        <taxon>Glomerellales</taxon>
        <taxon>Plectosphaerellaceae</taxon>
        <taxon>Verticillium</taxon>
    </lineage>
</organism>
<reference evidence="12 13" key="1">
    <citation type="submission" date="2015-05" db="EMBL/GenBank/DDBJ databases">
        <authorList>
            <person name="Wang D.B."/>
            <person name="Wang M."/>
        </authorList>
    </citation>
    <scope>NUCLEOTIDE SEQUENCE [LARGE SCALE GENOMIC DNA]</scope>
    <source>
        <strain evidence="12">VL1</strain>
    </source>
</reference>
<feature type="region of interest" description="Disordered" evidence="10">
    <location>
        <begin position="613"/>
        <end position="700"/>
    </location>
</feature>
<dbReference type="Gene3D" id="3.30.310.80">
    <property type="entry name" value="Kinase associated domain 1, KA1"/>
    <property type="match status" value="1"/>
</dbReference>
<evidence type="ECO:0000313" key="13">
    <source>
        <dbReference type="Proteomes" id="UP000044602"/>
    </source>
</evidence>
<keyword evidence="5" id="KW-0547">Nucleotide-binding</keyword>
<evidence type="ECO:0000256" key="8">
    <source>
        <dbReference type="ARBA" id="ARBA00047899"/>
    </source>
</evidence>
<evidence type="ECO:0000256" key="6">
    <source>
        <dbReference type="ARBA" id="ARBA00022777"/>
    </source>
</evidence>
<gene>
    <name evidence="12" type="ORF">BN1708_001363</name>
</gene>
<evidence type="ECO:0000256" key="4">
    <source>
        <dbReference type="ARBA" id="ARBA00022679"/>
    </source>
</evidence>
<keyword evidence="4" id="KW-0808">Transferase</keyword>
<evidence type="ECO:0000256" key="10">
    <source>
        <dbReference type="SAM" id="MobiDB-lite"/>
    </source>
</evidence>
<feature type="region of interest" description="Disordered" evidence="10">
    <location>
        <begin position="263"/>
        <end position="556"/>
    </location>
</feature>
<keyword evidence="7" id="KW-0067">ATP-binding</keyword>
<name>A0A0G4MTM8_VERLO</name>
<evidence type="ECO:0000256" key="3">
    <source>
        <dbReference type="ARBA" id="ARBA00022527"/>
    </source>
</evidence>
<dbReference type="InterPro" id="IPR016024">
    <property type="entry name" value="ARM-type_fold"/>
</dbReference>
<feature type="region of interest" description="Disordered" evidence="10">
    <location>
        <begin position="1"/>
        <end position="116"/>
    </location>
</feature>
<feature type="compositionally biased region" description="Basic and acidic residues" evidence="10">
    <location>
        <begin position="280"/>
        <end position="292"/>
    </location>
</feature>
<feature type="compositionally biased region" description="Polar residues" evidence="10">
    <location>
        <begin position="218"/>
        <end position="232"/>
    </location>
</feature>
<dbReference type="GO" id="GO:0030014">
    <property type="term" value="C:CCR4-NOT complex"/>
    <property type="evidence" value="ECO:0007669"/>
    <property type="project" value="InterPro"/>
</dbReference>
<dbReference type="Proteomes" id="UP000044602">
    <property type="component" value="Unassembled WGS sequence"/>
</dbReference>
<evidence type="ECO:0000256" key="1">
    <source>
        <dbReference type="ARBA" id="ARBA00006385"/>
    </source>
</evidence>
<feature type="compositionally biased region" description="Basic and acidic residues" evidence="10">
    <location>
        <begin position="1"/>
        <end position="15"/>
    </location>
</feature>
<feature type="compositionally biased region" description="Polar residues" evidence="10">
    <location>
        <begin position="684"/>
        <end position="700"/>
    </location>
</feature>
<evidence type="ECO:0000256" key="2">
    <source>
        <dbReference type="ARBA" id="ARBA00012513"/>
    </source>
</evidence>
<dbReference type="InterPro" id="IPR011989">
    <property type="entry name" value="ARM-like"/>
</dbReference>
<comment type="catalytic activity">
    <reaction evidence="9">
        <text>L-seryl-[protein] + ATP = O-phospho-L-seryl-[protein] + ADP + H(+)</text>
        <dbReference type="Rhea" id="RHEA:17989"/>
        <dbReference type="Rhea" id="RHEA-COMP:9863"/>
        <dbReference type="Rhea" id="RHEA-COMP:11604"/>
        <dbReference type="ChEBI" id="CHEBI:15378"/>
        <dbReference type="ChEBI" id="CHEBI:29999"/>
        <dbReference type="ChEBI" id="CHEBI:30616"/>
        <dbReference type="ChEBI" id="CHEBI:83421"/>
        <dbReference type="ChEBI" id="CHEBI:456216"/>
        <dbReference type="EC" id="2.7.11.1"/>
    </reaction>
</comment>
<evidence type="ECO:0000259" key="11">
    <source>
        <dbReference type="PROSITE" id="PS50032"/>
    </source>
</evidence>
<dbReference type="GO" id="GO:0006402">
    <property type="term" value="P:mRNA catabolic process"/>
    <property type="evidence" value="ECO:0007669"/>
    <property type="project" value="InterPro"/>
</dbReference>
<accession>A0A0G4MTM8</accession>
<feature type="compositionally biased region" description="Basic and acidic residues" evidence="10">
    <location>
        <begin position="516"/>
        <end position="535"/>
    </location>
</feature>
<dbReference type="EC" id="2.7.11.1" evidence="2"/>
<protein>
    <recommendedName>
        <fullName evidence="2">non-specific serine/threonine protein kinase</fullName>
        <ecNumber evidence="2">2.7.11.1</ecNumber>
    </recommendedName>
</protein>
<keyword evidence="6" id="KW-0418">Kinase</keyword>
<dbReference type="Gene3D" id="1.25.10.10">
    <property type="entry name" value="Leucine-rich Repeat Variant"/>
    <property type="match status" value="1"/>
</dbReference>
<evidence type="ECO:0000256" key="5">
    <source>
        <dbReference type="ARBA" id="ARBA00022741"/>
    </source>
</evidence>
<dbReference type="PROSITE" id="PS50032">
    <property type="entry name" value="KA1"/>
    <property type="match status" value="1"/>
</dbReference>
<evidence type="ECO:0000256" key="9">
    <source>
        <dbReference type="ARBA" id="ARBA00048679"/>
    </source>
</evidence>
<dbReference type="Pfam" id="PF04078">
    <property type="entry name" value="Rcd1"/>
    <property type="match status" value="1"/>
</dbReference>
<dbReference type="Pfam" id="PF02149">
    <property type="entry name" value="KA1"/>
    <property type="match status" value="1"/>
</dbReference>
<dbReference type="SUPFAM" id="SSF103243">
    <property type="entry name" value="KA1-like"/>
    <property type="match status" value="1"/>
</dbReference>
<dbReference type="InterPro" id="IPR007216">
    <property type="entry name" value="CNOT9"/>
</dbReference>
<dbReference type="PANTHER" id="PTHR12262">
    <property type="entry name" value="CCR4-NOT TRANSCRIPTION COMPLEX SUBUNIT 9"/>
    <property type="match status" value="1"/>
</dbReference>
<sequence>MRSSARDKDRDRDSEQTPSAPRGDHTRPQRRSSTKSTTNNRRQMQHEMAANSTVANSGGPTPVSDSRGPSSSTTKQGRGRTTIPTSSGKWILGKTIGAGSMGKVKLARKEDGPEQRAAMPEVMSHPWMLKGYGSPPDNYLPLREPLTLPLEPEVITAMTGFNFGSPDNIKAQLTRTIESEEYQRAVRTYQREKELPQPTRDVEKRRGFGFDFYKRRNSGTSRDTLTAPSSEGLQLGSDPLNAFSPLVSIYYLVREKQERDRIELHPGQVSQPAQTPLQQKEGKDKESAKDHNPPQITPPQAAHTNTAAYEMPGERATGGRSRPRARTHGEDDEPEALVRAQLSPAIAQPSEPYSDGPPKKESTAAGILRRFSTRRRREPERLDKDRSHPPVVQVRSPSEAPSAPRKSFSIRRSRRDHDEPSDSGLRSDDSQPQHKDLLSPPPSAGGHFGSRRKGLGRSTSVNSADLRRRDSSRGSKEPPPTSGSDRSATDDKLRSEQRFVGQSRSISLRAKSLGHARRESIQQRRLRREEAREANVPEETDQEAGDHSGVSTERLDSSDLAKPVFLKGLFSVSTTSGKSVPEIRTDIRRVLRGLGVDFTEIKGGFACRHTPSIDLKKVQDPPGSPAAHTPGHRRRFSFGGMIASADRERDDSRDAPATPRTAGRAGDRSYSNSDVSEDSVSRELPSSSRRAPGETSTQVQSDLGGDMVLEFEIFIVKVPLLSLHGIQFKRLVGNTWQYKNMADQILRELPRLTVTKMMPAPHVYGHHQFNPQADASWMHQPPGHHQHAQQTAAAAASAAQQQHYNRLTGAHNNVASLASTHGQDTGHENISEDNRRTMAYIADLLNESTREAALLELSKKREQVPELALILWHSFGVMTSLLQEIISVYTLLNPSQLTAAASNRVCNALALLQCVASHNDTRNLFLSAHIPLFLYPFLNTTSKSRPFEYLRLTSLGVIGALVKNDSSEVINFLLTTEIIPLCLRIMETGSELSKTVAIFIVQKILLDDSGLNYICATYERFYAVGTVLSNMVAQLVEQQTARLLKHVVRCFLRLSDNARAREALRQCLPEPLRDATFSNVLRDDAATKRCLAQLLINLSDNVVESNTASHVGL</sequence>
<feature type="compositionally biased region" description="Polar residues" evidence="10">
    <location>
        <begin position="268"/>
        <end position="278"/>
    </location>
</feature>
<evidence type="ECO:0000256" key="7">
    <source>
        <dbReference type="ARBA" id="ARBA00022840"/>
    </source>
</evidence>
<feature type="region of interest" description="Disordered" evidence="10">
    <location>
        <begin position="778"/>
        <end position="800"/>
    </location>
</feature>
<feature type="compositionally biased region" description="Polar residues" evidence="10">
    <location>
        <begin position="50"/>
        <end position="76"/>
    </location>
</feature>
<comment type="catalytic activity">
    <reaction evidence="8">
        <text>L-threonyl-[protein] + ATP = O-phospho-L-threonyl-[protein] + ADP + H(+)</text>
        <dbReference type="Rhea" id="RHEA:46608"/>
        <dbReference type="Rhea" id="RHEA-COMP:11060"/>
        <dbReference type="Rhea" id="RHEA-COMP:11605"/>
        <dbReference type="ChEBI" id="CHEBI:15378"/>
        <dbReference type="ChEBI" id="CHEBI:30013"/>
        <dbReference type="ChEBI" id="CHEBI:30616"/>
        <dbReference type="ChEBI" id="CHEBI:61977"/>
        <dbReference type="ChEBI" id="CHEBI:456216"/>
        <dbReference type="EC" id="2.7.11.1"/>
    </reaction>
</comment>
<feature type="compositionally biased region" description="Basic and acidic residues" evidence="10">
    <location>
        <begin position="415"/>
        <end position="437"/>
    </location>
</feature>
<proteinExistence type="inferred from homology"/>
<comment type="similarity">
    <text evidence="1">Belongs to the CNOT9 family.</text>
</comment>
<keyword evidence="13" id="KW-1185">Reference proteome</keyword>